<dbReference type="STRING" id="1229726.GRFL_0377"/>
<keyword evidence="2" id="KW-1185">Reference proteome</keyword>
<name>A0A1L7I0K2_9FLAO</name>
<gene>
    <name evidence="1" type="ORF">GRFL_0377</name>
</gene>
<evidence type="ECO:0000313" key="1">
    <source>
        <dbReference type="EMBL" id="APU67101.1"/>
    </source>
</evidence>
<dbReference type="EMBL" id="CP016359">
    <property type="protein sequence ID" value="APU67101.1"/>
    <property type="molecule type" value="Genomic_DNA"/>
</dbReference>
<accession>A0A1L7I0K2</accession>
<dbReference type="Proteomes" id="UP000186230">
    <property type="component" value="Chromosome"/>
</dbReference>
<organism evidence="1 2">
    <name type="scientific">Christiangramia flava JLT2011</name>
    <dbReference type="NCBI Taxonomy" id="1229726"/>
    <lineage>
        <taxon>Bacteria</taxon>
        <taxon>Pseudomonadati</taxon>
        <taxon>Bacteroidota</taxon>
        <taxon>Flavobacteriia</taxon>
        <taxon>Flavobacteriales</taxon>
        <taxon>Flavobacteriaceae</taxon>
        <taxon>Christiangramia</taxon>
    </lineage>
</organism>
<dbReference type="AlphaFoldDB" id="A0A1L7I0K2"/>
<sequence>MNAFSIWKRPGKVNIKEITSQVQIPILAQYGYIPYFYLLNAPG</sequence>
<protein>
    <submittedName>
        <fullName evidence="1">Uncharacterized protein</fullName>
    </submittedName>
</protein>
<proteinExistence type="predicted"/>
<dbReference type="KEGG" id="gfl:GRFL_0377"/>
<evidence type="ECO:0000313" key="2">
    <source>
        <dbReference type="Proteomes" id="UP000186230"/>
    </source>
</evidence>
<reference evidence="1 2" key="1">
    <citation type="submission" date="2016-07" db="EMBL/GenBank/DDBJ databases">
        <title>Multi-omics approach to identify versatile polysaccharide utilization systems of a marine flavobacterium Gramella flava.</title>
        <authorList>
            <person name="Tang K."/>
        </authorList>
    </citation>
    <scope>NUCLEOTIDE SEQUENCE [LARGE SCALE GENOMIC DNA]</scope>
    <source>
        <strain evidence="1 2">JLT2011</strain>
    </source>
</reference>